<organism evidence="3 4">
    <name type="scientific">Acinetobacter silvestris</name>
    <dbReference type="NCBI Taxonomy" id="1977882"/>
    <lineage>
        <taxon>Bacteria</taxon>
        <taxon>Pseudomonadati</taxon>
        <taxon>Pseudomonadota</taxon>
        <taxon>Gammaproteobacteria</taxon>
        <taxon>Moraxellales</taxon>
        <taxon>Moraxellaceae</taxon>
        <taxon>Acinetobacter</taxon>
    </lineage>
</organism>
<keyword evidence="1" id="KW-0812">Transmembrane</keyword>
<feature type="transmembrane region" description="Helical" evidence="1">
    <location>
        <begin position="12"/>
        <end position="29"/>
    </location>
</feature>
<sequence>MRDTYLDTSKGILIFLVVFGHFLERIIGWDNETNRILLSTIYFVHMPAFIFISGVFFKHKDIFQKVVYFLSLLIPFQIAYVLFDSIINHQISFAWLIKPYWILWYLVGMVVWTILTPLLKKIGYPVLISIVLSMLIGLSPIDNYLFSVGRVFVFLPFFVIGSVYGKQIIEVLKTNRVYAFLGFLFLIFIVFIVKFSDIESSWLFGSLSYKQSDVGMFEGLLTRLLVFVISSLGVLSILAITQIFKTKFVSLGQHTLPIYLLHGFIVIVLSHFFKYQDSFALGLMMSVFLSVNTCLILRFDVFEKSIKSMSSLLMKSIKL</sequence>
<feature type="transmembrane region" description="Helical" evidence="1">
    <location>
        <begin position="66"/>
        <end position="87"/>
    </location>
</feature>
<dbReference type="GO" id="GO:0016747">
    <property type="term" value="F:acyltransferase activity, transferring groups other than amino-acyl groups"/>
    <property type="evidence" value="ECO:0007669"/>
    <property type="project" value="InterPro"/>
</dbReference>
<gene>
    <name evidence="3" type="ORF">B9T28_09640</name>
</gene>
<dbReference type="Pfam" id="PF01757">
    <property type="entry name" value="Acyl_transf_3"/>
    <property type="match status" value="1"/>
</dbReference>
<keyword evidence="1" id="KW-1133">Transmembrane helix</keyword>
<comment type="caution">
    <text evidence="3">The sequence shown here is derived from an EMBL/GenBank/DDBJ whole genome shotgun (WGS) entry which is preliminary data.</text>
</comment>
<feature type="transmembrane region" description="Helical" evidence="1">
    <location>
        <begin position="93"/>
        <end position="115"/>
    </location>
</feature>
<feature type="transmembrane region" description="Helical" evidence="1">
    <location>
        <begin position="224"/>
        <end position="244"/>
    </location>
</feature>
<feature type="transmembrane region" description="Helical" evidence="1">
    <location>
        <begin position="256"/>
        <end position="273"/>
    </location>
</feature>
<reference evidence="3 4" key="1">
    <citation type="submission" date="2017-04" db="EMBL/GenBank/DDBJ databases">
        <title>High diversity of culturable Acinetobacter species in natural soil and water ecosystems.</title>
        <authorList>
            <person name="Nemec A."/>
            <person name="Radolfova-Krizova L."/>
        </authorList>
    </citation>
    <scope>NUCLEOTIDE SEQUENCE [LARGE SCALE GENOMIC DNA]</scope>
    <source>
        <strain evidence="3 4">ANC 4999</strain>
    </source>
</reference>
<evidence type="ECO:0000256" key="1">
    <source>
        <dbReference type="SAM" id="Phobius"/>
    </source>
</evidence>
<dbReference type="EMBL" id="NEGB01000005">
    <property type="protein sequence ID" value="OTG65049.1"/>
    <property type="molecule type" value="Genomic_DNA"/>
</dbReference>
<dbReference type="PANTHER" id="PTHR37312:SF1">
    <property type="entry name" value="MEMBRANE-BOUND ACYLTRANSFERASE YKRP-RELATED"/>
    <property type="match status" value="1"/>
</dbReference>
<accession>A0A1Y3CDA1</accession>
<dbReference type="PANTHER" id="PTHR37312">
    <property type="entry name" value="MEMBRANE-BOUND ACYLTRANSFERASE YKRP-RELATED"/>
    <property type="match status" value="1"/>
</dbReference>
<dbReference type="OrthoDB" id="6623990at2"/>
<feature type="transmembrane region" description="Helical" evidence="1">
    <location>
        <begin position="35"/>
        <end position="57"/>
    </location>
</feature>
<evidence type="ECO:0000313" key="4">
    <source>
        <dbReference type="Proteomes" id="UP000242765"/>
    </source>
</evidence>
<feature type="transmembrane region" description="Helical" evidence="1">
    <location>
        <begin position="177"/>
        <end position="196"/>
    </location>
</feature>
<evidence type="ECO:0000259" key="2">
    <source>
        <dbReference type="Pfam" id="PF01757"/>
    </source>
</evidence>
<feature type="domain" description="Acyltransferase 3" evidence="2">
    <location>
        <begin position="4"/>
        <end position="290"/>
    </location>
</feature>
<protein>
    <recommendedName>
        <fullName evidence="2">Acyltransferase 3 domain-containing protein</fullName>
    </recommendedName>
</protein>
<evidence type="ECO:0000313" key="3">
    <source>
        <dbReference type="EMBL" id="OTG65049.1"/>
    </source>
</evidence>
<name>A0A1Y3CDA1_9GAMM</name>
<keyword evidence="4" id="KW-1185">Reference proteome</keyword>
<dbReference type="Proteomes" id="UP000242765">
    <property type="component" value="Unassembled WGS sequence"/>
</dbReference>
<keyword evidence="1" id="KW-0472">Membrane</keyword>
<dbReference type="AlphaFoldDB" id="A0A1Y3CDA1"/>
<feature type="transmembrane region" description="Helical" evidence="1">
    <location>
        <begin position="279"/>
        <end position="299"/>
    </location>
</feature>
<feature type="transmembrane region" description="Helical" evidence="1">
    <location>
        <begin position="147"/>
        <end position="165"/>
    </location>
</feature>
<dbReference type="RefSeq" id="WP_086203771.1">
    <property type="nucleotide sequence ID" value="NZ_NEGB01000005.1"/>
</dbReference>
<proteinExistence type="predicted"/>
<feature type="transmembrane region" description="Helical" evidence="1">
    <location>
        <begin position="122"/>
        <end position="141"/>
    </location>
</feature>
<dbReference type="STRING" id="1977882.B9T28_09640"/>
<dbReference type="InterPro" id="IPR002656">
    <property type="entry name" value="Acyl_transf_3_dom"/>
</dbReference>
<dbReference type="InterPro" id="IPR052734">
    <property type="entry name" value="Nod_factor_acetyltransferase"/>
</dbReference>